<evidence type="ECO:0000259" key="1">
    <source>
        <dbReference type="Pfam" id="PF03259"/>
    </source>
</evidence>
<organism evidence="3 4">
    <name type="scientific">Acidocella aromatica</name>
    <dbReference type="NCBI Taxonomy" id="1303579"/>
    <lineage>
        <taxon>Bacteria</taxon>
        <taxon>Pseudomonadati</taxon>
        <taxon>Pseudomonadota</taxon>
        <taxon>Alphaproteobacteria</taxon>
        <taxon>Acetobacterales</taxon>
        <taxon>Acidocellaceae</taxon>
        <taxon>Acidocella</taxon>
    </lineage>
</organism>
<dbReference type="GO" id="GO:0020037">
    <property type="term" value="F:heme binding"/>
    <property type="evidence" value="ECO:0007669"/>
    <property type="project" value="InterPro"/>
</dbReference>
<reference evidence="3 4" key="1">
    <citation type="submission" date="2020-08" db="EMBL/GenBank/DDBJ databases">
        <title>Genomic Encyclopedia of Type Strains, Phase IV (KMG-IV): sequencing the most valuable type-strain genomes for metagenomic binning, comparative biology and taxonomic classification.</title>
        <authorList>
            <person name="Goeker M."/>
        </authorList>
    </citation>
    <scope>NUCLEOTIDE SEQUENCE [LARGE SCALE GENOMIC DNA]</scope>
    <source>
        <strain evidence="3 4">DSM 27026</strain>
    </source>
</reference>
<keyword evidence="4" id="KW-1185">Reference proteome</keyword>
<dbReference type="InterPro" id="IPR004942">
    <property type="entry name" value="Roadblock/LAMTOR2_dom"/>
</dbReference>
<evidence type="ECO:0000313" key="4">
    <source>
        <dbReference type="Proteomes" id="UP000553706"/>
    </source>
</evidence>
<gene>
    <name evidence="3" type="ORF">HNP71_001768</name>
</gene>
<protein>
    <submittedName>
        <fullName evidence="3">Putative regulator of Ras-like GTPase activity (Roadblock/LC7/MglB family)</fullName>
    </submittedName>
</protein>
<dbReference type="GO" id="GO:0019825">
    <property type="term" value="F:oxygen binding"/>
    <property type="evidence" value="ECO:0007669"/>
    <property type="project" value="InterPro"/>
</dbReference>
<dbReference type="Pfam" id="PF11563">
    <property type="entry name" value="Protoglobin"/>
    <property type="match status" value="1"/>
</dbReference>
<dbReference type="AlphaFoldDB" id="A0A840VC84"/>
<dbReference type="InterPro" id="IPR012292">
    <property type="entry name" value="Globin/Proto"/>
</dbReference>
<sequence length="304" mass="31934">MSVTPQNALIPPAEIIAVLQDLISSSSAIEAAAVVARDGRIVARATRRDAEADALHAAIAELLAPDSTAMRQVALGTLGQVVLSAAARRVMIRQSGPNALICTLTGGHGRGGSQMPSISGAAAKLADMVPEPPAEPRPVFGTKLVPAATAVPECPLSADELSRIVALRPYVIGILPSVTDKVYNAIEAEPQMAKFMANGTARLRQMHLVWLESLFSGEYGPAFVQRQQDIGRAHSLAGIPPVLFAANMAYLRAIFPTALRTCLGEGVLAENAIGTVMRLVDFAHDLIDTTSAGLIARLGTPRRV</sequence>
<feature type="domain" description="Globin-sensor" evidence="2">
    <location>
        <begin position="156"/>
        <end position="287"/>
    </location>
</feature>
<dbReference type="Pfam" id="PF03259">
    <property type="entry name" value="Robl_LC7"/>
    <property type="match status" value="1"/>
</dbReference>
<name>A0A840VC84_9PROT</name>
<dbReference type="RefSeq" id="WP_183266513.1">
    <property type="nucleotide sequence ID" value="NZ_JACHFJ010000007.1"/>
</dbReference>
<dbReference type="InterPro" id="IPR039379">
    <property type="entry name" value="Protoglobin_sensor_dom"/>
</dbReference>
<dbReference type="Gene3D" id="3.30.450.30">
    <property type="entry name" value="Dynein light chain 2a, cytoplasmic"/>
    <property type="match status" value="1"/>
</dbReference>
<proteinExistence type="predicted"/>
<evidence type="ECO:0000259" key="2">
    <source>
        <dbReference type="Pfam" id="PF11563"/>
    </source>
</evidence>
<dbReference type="EMBL" id="JACHFJ010000007">
    <property type="protein sequence ID" value="MBB5373508.1"/>
    <property type="molecule type" value="Genomic_DNA"/>
</dbReference>
<dbReference type="CDD" id="cd01068">
    <property type="entry name" value="globin_sensor"/>
    <property type="match status" value="1"/>
</dbReference>
<dbReference type="Gene3D" id="1.10.490.10">
    <property type="entry name" value="Globins"/>
    <property type="match status" value="1"/>
</dbReference>
<dbReference type="InterPro" id="IPR044398">
    <property type="entry name" value="Globin-sensor_dom"/>
</dbReference>
<dbReference type="SUPFAM" id="SSF46458">
    <property type="entry name" value="Globin-like"/>
    <property type="match status" value="1"/>
</dbReference>
<dbReference type="SUPFAM" id="SSF103196">
    <property type="entry name" value="Roadblock/LC7 domain"/>
    <property type="match status" value="1"/>
</dbReference>
<feature type="domain" description="Roadblock/LAMTOR2" evidence="1">
    <location>
        <begin position="19"/>
        <end position="104"/>
    </location>
</feature>
<dbReference type="Proteomes" id="UP000553706">
    <property type="component" value="Unassembled WGS sequence"/>
</dbReference>
<evidence type="ECO:0000313" key="3">
    <source>
        <dbReference type="EMBL" id="MBB5373508.1"/>
    </source>
</evidence>
<accession>A0A840VC84</accession>
<comment type="caution">
    <text evidence="3">The sequence shown here is derived from an EMBL/GenBank/DDBJ whole genome shotgun (WGS) entry which is preliminary data.</text>
</comment>
<dbReference type="InterPro" id="IPR009050">
    <property type="entry name" value="Globin-like_sf"/>
</dbReference>